<feature type="compositionally biased region" description="Acidic residues" evidence="1">
    <location>
        <begin position="64"/>
        <end position="75"/>
    </location>
</feature>
<name>E8LT60_9VIBR</name>
<keyword evidence="5" id="KW-1185">Reference proteome</keyword>
<sequence length="168" mass="17708">MFKGLAWAAVLLALLSFNIYAEEEEEVGDDDNRTKTPPELSVIDTDGDGQISLEEFNAYRGTTEDDEEEEEESDEGGLSAFASFDKDRDGFVTEEELNAHAKYSNPGNGTGELLNREDDVEGVAASRGKGNSNSNKGSSSSGNSGNSNKGGGNRGGGNSNKGGKGKDK</sequence>
<evidence type="ECO:0000259" key="3">
    <source>
        <dbReference type="PROSITE" id="PS50222"/>
    </source>
</evidence>
<dbReference type="Proteomes" id="UP000004371">
    <property type="component" value="Unassembled WGS sequence"/>
</dbReference>
<comment type="caution">
    <text evidence="4">The sequence shown here is derived from an EMBL/GenBank/DDBJ whole genome shotgun (WGS) entry which is preliminary data.</text>
</comment>
<feature type="chain" id="PRO_5003227508" description="EF-hand domain-containing protein" evidence="2">
    <location>
        <begin position="22"/>
        <end position="168"/>
    </location>
</feature>
<accession>E8LT60</accession>
<dbReference type="Gene3D" id="1.10.238.10">
    <property type="entry name" value="EF-hand"/>
    <property type="match status" value="1"/>
</dbReference>
<feature type="compositionally biased region" description="Low complexity" evidence="1">
    <location>
        <begin position="126"/>
        <end position="147"/>
    </location>
</feature>
<feature type="signal peptide" evidence="2">
    <location>
        <begin position="1"/>
        <end position="21"/>
    </location>
</feature>
<dbReference type="AlphaFoldDB" id="E8LT60"/>
<dbReference type="SUPFAM" id="SSF47473">
    <property type="entry name" value="EF-hand"/>
    <property type="match status" value="1"/>
</dbReference>
<dbReference type="STRING" id="945543.VIBR0546_00770"/>
<evidence type="ECO:0000313" key="4">
    <source>
        <dbReference type="EMBL" id="EGA66253.1"/>
    </source>
</evidence>
<dbReference type="Pfam" id="PF13499">
    <property type="entry name" value="EF-hand_7"/>
    <property type="match status" value="1"/>
</dbReference>
<feature type="domain" description="EF-hand" evidence="3">
    <location>
        <begin position="72"/>
        <end position="107"/>
    </location>
</feature>
<feature type="region of interest" description="Disordered" evidence="1">
    <location>
        <begin position="24"/>
        <end position="168"/>
    </location>
</feature>
<dbReference type="PROSITE" id="PS50222">
    <property type="entry name" value="EF_HAND_2"/>
    <property type="match status" value="2"/>
</dbReference>
<feature type="domain" description="EF-hand" evidence="3">
    <location>
        <begin position="42"/>
        <end position="66"/>
    </location>
</feature>
<proteinExistence type="predicted"/>
<gene>
    <name evidence="4" type="ORF">VIBR0546_00770</name>
</gene>
<dbReference type="GO" id="GO:0005509">
    <property type="term" value="F:calcium ion binding"/>
    <property type="evidence" value="ECO:0007669"/>
    <property type="project" value="InterPro"/>
</dbReference>
<evidence type="ECO:0000256" key="2">
    <source>
        <dbReference type="SAM" id="SignalP"/>
    </source>
</evidence>
<dbReference type="eggNOG" id="ENOG5031NC8">
    <property type="taxonomic scope" value="Bacteria"/>
</dbReference>
<dbReference type="OrthoDB" id="5894242at2"/>
<organism evidence="4 5">
    <name type="scientific">Vibrio brasiliensis LMG 20546</name>
    <dbReference type="NCBI Taxonomy" id="945543"/>
    <lineage>
        <taxon>Bacteria</taxon>
        <taxon>Pseudomonadati</taxon>
        <taxon>Pseudomonadota</taxon>
        <taxon>Gammaproteobacteria</taxon>
        <taxon>Vibrionales</taxon>
        <taxon>Vibrionaceae</taxon>
        <taxon>Vibrio</taxon>
        <taxon>Vibrio oreintalis group</taxon>
    </lineage>
</organism>
<dbReference type="InterPro" id="IPR002048">
    <property type="entry name" value="EF_hand_dom"/>
</dbReference>
<feature type="compositionally biased region" description="Gly residues" evidence="1">
    <location>
        <begin position="148"/>
        <end position="162"/>
    </location>
</feature>
<dbReference type="EMBL" id="AEVS01000049">
    <property type="protein sequence ID" value="EGA66253.1"/>
    <property type="molecule type" value="Genomic_DNA"/>
</dbReference>
<dbReference type="InterPro" id="IPR018247">
    <property type="entry name" value="EF_Hand_1_Ca_BS"/>
</dbReference>
<evidence type="ECO:0000313" key="5">
    <source>
        <dbReference type="Proteomes" id="UP000004371"/>
    </source>
</evidence>
<evidence type="ECO:0000256" key="1">
    <source>
        <dbReference type="SAM" id="MobiDB-lite"/>
    </source>
</evidence>
<dbReference type="PROSITE" id="PS00018">
    <property type="entry name" value="EF_HAND_1"/>
    <property type="match status" value="2"/>
</dbReference>
<protein>
    <recommendedName>
        <fullName evidence="3">EF-hand domain-containing protein</fullName>
    </recommendedName>
</protein>
<dbReference type="RefSeq" id="WP_006879009.1">
    <property type="nucleotide sequence ID" value="NZ_AEVS01000049.1"/>
</dbReference>
<reference evidence="4 5" key="1">
    <citation type="journal article" date="2012" name="Int. J. Syst. Evol. Microbiol.">
        <title>Vibrio caribbeanicus sp. nov., isolated from the marine sponge Scleritoderma cyanea.</title>
        <authorList>
            <person name="Hoffmann M."/>
            <person name="Monday S.R."/>
            <person name="Allard M.W."/>
            <person name="Strain E.A."/>
            <person name="Whittaker P."/>
            <person name="Naum M."/>
            <person name="McCarthy P.J."/>
            <person name="Lopez J.V."/>
            <person name="Fischer M."/>
            <person name="Brown E.W."/>
        </authorList>
    </citation>
    <scope>NUCLEOTIDE SEQUENCE [LARGE SCALE GENOMIC DNA]</scope>
    <source>
        <strain evidence="4 5">LMG 20546</strain>
    </source>
</reference>
<dbReference type="InterPro" id="IPR011992">
    <property type="entry name" value="EF-hand-dom_pair"/>
</dbReference>
<keyword evidence="2" id="KW-0732">Signal</keyword>